<protein>
    <submittedName>
        <fullName evidence="2">(raccoon dog) hypothetical protein</fullName>
    </submittedName>
</protein>
<name>A0A811YPT2_NYCPR</name>
<accession>A0A811YPT2</accession>
<sequence>MWLLHLANHSADDAPPGGAEAGRSGAWHSGGESSRAGSWGRGRPGVGSILVGGGACGARRPPTSHRPCREQPPGPETSLLSPPHCNPGLVPVLAVSWSPVPASRSRIQCSVDGVSGKPTAPFRGLVPGPRAGRWRESRGPAAEPGRLGGVGATWWRGPAPAPAPPAPRTAPAGRGRGDPGSARVLRGASSGITASDLKDELPCKPWLPPNRKDSAWEVGLSGEGGPRTGCKPGRGADGGRFTPWEPLRGAAGTRAPVSAAEDTEAQKPQMESPVLFRYEEIFQ</sequence>
<feature type="region of interest" description="Disordered" evidence="1">
    <location>
        <begin position="55"/>
        <end position="78"/>
    </location>
</feature>
<organism evidence="2 3">
    <name type="scientific">Nyctereutes procyonoides</name>
    <name type="common">Raccoon dog</name>
    <name type="synonym">Canis procyonoides</name>
    <dbReference type="NCBI Taxonomy" id="34880"/>
    <lineage>
        <taxon>Eukaryota</taxon>
        <taxon>Metazoa</taxon>
        <taxon>Chordata</taxon>
        <taxon>Craniata</taxon>
        <taxon>Vertebrata</taxon>
        <taxon>Euteleostomi</taxon>
        <taxon>Mammalia</taxon>
        <taxon>Eutheria</taxon>
        <taxon>Laurasiatheria</taxon>
        <taxon>Carnivora</taxon>
        <taxon>Caniformia</taxon>
        <taxon>Canidae</taxon>
        <taxon>Nyctereutes</taxon>
    </lineage>
</organism>
<proteinExistence type="predicted"/>
<keyword evidence="3" id="KW-1185">Reference proteome</keyword>
<gene>
    <name evidence="2" type="ORF">NYPRO_LOCUS11347</name>
</gene>
<feature type="compositionally biased region" description="Pro residues" evidence="1">
    <location>
        <begin position="159"/>
        <end position="168"/>
    </location>
</feature>
<reference evidence="2" key="1">
    <citation type="submission" date="2020-12" db="EMBL/GenBank/DDBJ databases">
        <authorList>
            <consortium name="Molecular Ecology Group"/>
        </authorList>
    </citation>
    <scope>NUCLEOTIDE SEQUENCE</scope>
    <source>
        <strain evidence="2">TBG_1078</strain>
    </source>
</reference>
<evidence type="ECO:0000313" key="3">
    <source>
        <dbReference type="Proteomes" id="UP000645828"/>
    </source>
</evidence>
<feature type="region of interest" description="Disordered" evidence="1">
    <location>
        <begin position="120"/>
        <end position="271"/>
    </location>
</feature>
<evidence type="ECO:0000313" key="2">
    <source>
        <dbReference type="EMBL" id="CAD7678549.1"/>
    </source>
</evidence>
<dbReference type="Proteomes" id="UP000645828">
    <property type="component" value="Unassembled WGS sequence"/>
</dbReference>
<evidence type="ECO:0000256" key="1">
    <source>
        <dbReference type="SAM" id="MobiDB-lite"/>
    </source>
</evidence>
<feature type="compositionally biased region" description="Low complexity" evidence="1">
    <location>
        <begin position="13"/>
        <end position="22"/>
    </location>
</feature>
<dbReference type="EMBL" id="CAJHUB010000681">
    <property type="protein sequence ID" value="CAD7678549.1"/>
    <property type="molecule type" value="Genomic_DNA"/>
</dbReference>
<comment type="caution">
    <text evidence="2">The sequence shown here is derived from an EMBL/GenBank/DDBJ whole genome shotgun (WGS) entry which is preliminary data.</text>
</comment>
<dbReference type="AlphaFoldDB" id="A0A811YPT2"/>
<feature type="compositionally biased region" description="Low complexity" evidence="1">
    <location>
        <begin position="169"/>
        <end position="183"/>
    </location>
</feature>
<feature type="region of interest" description="Disordered" evidence="1">
    <location>
        <begin position="7"/>
        <end position="43"/>
    </location>
</feature>